<proteinExistence type="predicted"/>
<keyword evidence="3" id="KW-1185">Reference proteome</keyword>
<dbReference type="PANTHER" id="PTHR14030">
    <property type="entry name" value="MITOTIC CHECKPOINT SERINE/THREONINE-PROTEIN KINASE BUB1"/>
    <property type="match status" value="1"/>
</dbReference>
<dbReference type="GO" id="GO:0007094">
    <property type="term" value="P:mitotic spindle assembly checkpoint signaling"/>
    <property type="evidence" value="ECO:0007669"/>
    <property type="project" value="InterPro"/>
</dbReference>
<dbReference type="GO" id="GO:0005634">
    <property type="term" value="C:nucleus"/>
    <property type="evidence" value="ECO:0007669"/>
    <property type="project" value="TreeGrafter"/>
</dbReference>
<dbReference type="PROSITE" id="PS51489">
    <property type="entry name" value="BUB1_N"/>
    <property type="match status" value="1"/>
</dbReference>
<dbReference type="InterPro" id="IPR015661">
    <property type="entry name" value="Bub1/Mad3"/>
</dbReference>
<dbReference type="EMBL" id="JAUCMV010000005">
    <property type="protein sequence ID" value="KAK0397624.1"/>
    <property type="molecule type" value="Genomic_DNA"/>
</dbReference>
<protein>
    <recommendedName>
        <fullName evidence="1">BUB1 N-terminal domain-containing protein</fullName>
    </recommendedName>
</protein>
<evidence type="ECO:0000313" key="3">
    <source>
        <dbReference type="Proteomes" id="UP001175271"/>
    </source>
</evidence>
<comment type="caution">
    <text evidence="2">The sequence shown here is derived from an EMBL/GenBank/DDBJ whole genome shotgun (WGS) entry which is preliminary data.</text>
</comment>
<sequence length="441" mass="50543">MSAQEQEVGAEKENDFEWELNRENIRPLRSGRHVSSLRQLAARNHVDIKDAQERFQNMYSNEVNGDDPLAEFYEYVCWFEETFPSGRQNILYPIIWKIVRRFATDDRYRDEDRMLKLWFKLAENCYERCFPIISYAFDKKCCTKMAKFYVRWAELYECCGDLESARAKLDLGKRHLAAPLSEVEDAINALEMRILRASLEQNTDSDNEEPFEETREVLGRLRGLGSGDYAPIIRQSEGAAGKIIGFKKNATFASKKADAFSIFASDLNEDDDFVELFGSLRFEQDIGRLTSEENEGEVVKFEAKRSTAPVTAPSAKPAFTIFCDDPNVQKTTETFYSDVISEIRQPVSTRKTREQPSTKTSELCSLTKKAKFKPPKSGVMKLKASCCIDSIEEVLAEHAFLLILKFVLVKLDCCSNTKWPAEDLLMAKPIPPRLVFCIYLI</sequence>
<name>A0AA39LHU5_9BILA</name>
<dbReference type="AlphaFoldDB" id="A0AA39LHU5"/>
<dbReference type="PANTHER" id="PTHR14030:SF28">
    <property type="entry name" value="BUB1 N-TERMINAL DOMAIN-CONTAINING PROTEIN"/>
    <property type="match status" value="1"/>
</dbReference>
<dbReference type="Pfam" id="PF08311">
    <property type="entry name" value="Mad3_BUB1_I"/>
    <property type="match status" value="1"/>
</dbReference>
<organism evidence="2 3">
    <name type="scientific">Steinernema hermaphroditum</name>
    <dbReference type="NCBI Taxonomy" id="289476"/>
    <lineage>
        <taxon>Eukaryota</taxon>
        <taxon>Metazoa</taxon>
        <taxon>Ecdysozoa</taxon>
        <taxon>Nematoda</taxon>
        <taxon>Chromadorea</taxon>
        <taxon>Rhabditida</taxon>
        <taxon>Tylenchina</taxon>
        <taxon>Panagrolaimomorpha</taxon>
        <taxon>Strongyloidoidea</taxon>
        <taxon>Steinernematidae</taxon>
        <taxon>Steinernema</taxon>
    </lineage>
</organism>
<dbReference type="Gene3D" id="1.25.40.430">
    <property type="match status" value="1"/>
</dbReference>
<feature type="domain" description="BUB1 N-terminal" evidence="1">
    <location>
        <begin position="52"/>
        <end position="213"/>
    </location>
</feature>
<evidence type="ECO:0000313" key="2">
    <source>
        <dbReference type="EMBL" id="KAK0397624.1"/>
    </source>
</evidence>
<dbReference type="InterPro" id="IPR013212">
    <property type="entry name" value="Mad3/Bub1_I"/>
</dbReference>
<dbReference type="Proteomes" id="UP001175271">
    <property type="component" value="Unassembled WGS sequence"/>
</dbReference>
<dbReference type="SMART" id="SM00777">
    <property type="entry name" value="Mad3_BUB1_I"/>
    <property type="match status" value="1"/>
</dbReference>
<accession>A0AA39LHU5</accession>
<gene>
    <name evidence="2" type="ORF">QR680_002196</name>
</gene>
<evidence type="ECO:0000259" key="1">
    <source>
        <dbReference type="PROSITE" id="PS51489"/>
    </source>
</evidence>
<dbReference type="GO" id="GO:0004672">
    <property type="term" value="F:protein kinase activity"/>
    <property type="evidence" value="ECO:0007669"/>
    <property type="project" value="TreeGrafter"/>
</dbReference>
<reference evidence="2" key="1">
    <citation type="submission" date="2023-06" db="EMBL/GenBank/DDBJ databases">
        <title>Genomic analysis of the entomopathogenic nematode Steinernema hermaphroditum.</title>
        <authorList>
            <person name="Schwarz E.M."/>
            <person name="Heppert J.K."/>
            <person name="Baniya A."/>
            <person name="Schwartz H.T."/>
            <person name="Tan C.-H."/>
            <person name="Antoshechkin I."/>
            <person name="Sternberg P.W."/>
            <person name="Goodrich-Blair H."/>
            <person name="Dillman A.R."/>
        </authorList>
    </citation>
    <scope>NUCLEOTIDE SEQUENCE</scope>
    <source>
        <strain evidence="2">PS9179</strain>
        <tissue evidence="2">Whole animal</tissue>
    </source>
</reference>
<dbReference type="GO" id="GO:0051754">
    <property type="term" value="P:meiotic sister chromatid cohesion, centromeric"/>
    <property type="evidence" value="ECO:0007669"/>
    <property type="project" value="TreeGrafter"/>
</dbReference>